<dbReference type="EMBL" id="HBUF01383109">
    <property type="protein sequence ID" value="CAG6731067.1"/>
    <property type="molecule type" value="Transcribed_RNA"/>
</dbReference>
<name>A0A8D9DVS8_9HEMI</name>
<reference evidence="1" key="1">
    <citation type="submission" date="2021-05" db="EMBL/GenBank/DDBJ databases">
        <authorList>
            <person name="Alioto T."/>
            <person name="Alioto T."/>
            <person name="Gomez Garrido J."/>
        </authorList>
    </citation>
    <scope>NUCLEOTIDE SEQUENCE</scope>
</reference>
<accession>A0A8D9DVS8</accession>
<dbReference type="AlphaFoldDB" id="A0A8D9DVS8"/>
<proteinExistence type="predicted"/>
<organism evidence="1">
    <name type="scientific">Cacopsylla melanoneura</name>
    <dbReference type="NCBI Taxonomy" id="428564"/>
    <lineage>
        <taxon>Eukaryota</taxon>
        <taxon>Metazoa</taxon>
        <taxon>Ecdysozoa</taxon>
        <taxon>Arthropoda</taxon>
        <taxon>Hexapoda</taxon>
        <taxon>Insecta</taxon>
        <taxon>Pterygota</taxon>
        <taxon>Neoptera</taxon>
        <taxon>Paraneoptera</taxon>
        <taxon>Hemiptera</taxon>
        <taxon>Sternorrhyncha</taxon>
        <taxon>Psylloidea</taxon>
        <taxon>Psyllidae</taxon>
        <taxon>Psyllinae</taxon>
        <taxon>Cacopsylla</taxon>
    </lineage>
</organism>
<evidence type="ECO:0000313" key="1">
    <source>
        <dbReference type="EMBL" id="CAG6731067.1"/>
    </source>
</evidence>
<protein>
    <submittedName>
        <fullName evidence="1">Uncharacterized protein</fullName>
    </submittedName>
</protein>
<sequence length="195" mass="21691">MCVATKIPRTRMRMRMHIRTQGFLYNWPFETLRITFYRYDVNFRLLKLAHIAPNPSDGNSPDSYNKDNLAAYNISKKDNLAFNISMPSLEVENFNMSPVGPRPNGSARSNVSIITPPPVGNNTANKISSHATNCSRGRLDHIAPKPSDGNSPVSGKLAHIAPKPSDGVLHLLRAQATIQVNQVQKDFNQILVTIK</sequence>